<sequence length="38" mass="4243">MAVAVALSFTRAELMAESRISLAVDELMSKWGYFADDF</sequence>
<protein>
    <submittedName>
        <fullName evidence="1">Uncharacterized protein</fullName>
    </submittedName>
</protein>
<dbReference type="EMBL" id="CP003734">
    <property type="protein sequence ID" value="AFO50372.1"/>
    <property type="molecule type" value="Genomic_DNA"/>
</dbReference>
<dbReference type="PATRIC" id="fig|1196325.3.peg.4499"/>
<gene>
    <name evidence="1" type="ordered locus">T1E_4543</name>
</gene>
<dbReference type="Proteomes" id="UP000006503">
    <property type="component" value="Chromosome"/>
</dbReference>
<name>I7C1U2_PSEPT</name>
<reference evidence="2" key="1">
    <citation type="journal article" date="2013" name="Microb. Biotechnol.">
        <title>Metabolic potential of the organic-solvent tolerant Pseudomonas putida DOT-T1E deduced from its annotated genome.</title>
        <authorList>
            <person name="Udaondo Z."/>
            <person name="Molina L."/>
            <person name="Daniels C."/>
            <person name="Gomez M.J."/>
            <person name="Molina-Henares M.A."/>
            <person name="Matilla M.A."/>
            <person name="Roca A."/>
            <person name="Fernandez M."/>
            <person name="Duque E."/>
            <person name="Segura A."/>
            <person name="Ramos J.L."/>
        </authorList>
    </citation>
    <scope>NUCLEOTIDE SEQUENCE [LARGE SCALE GENOMIC DNA]</scope>
    <source>
        <strain evidence="2">DOT-T1E</strain>
    </source>
</reference>
<dbReference type="KEGG" id="ppx:T1E_4543"/>
<evidence type="ECO:0000313" key="1">
    <source>
        <dbReference type="EMBL" id="AFO50372.1"/>
    </source>
</evidence>
<accession>I7C1U2</accession>
<proteinExistence type="predicted"/>
<dbReference type="AlphaFoldDB" id="I7C1U2"/>
<organism evidence="1 2">
    <name type="scientific">Pseudomonas putida (strain DOT-T1E)</name>
    <dbReference type="NCBI Taxonomy" id="1196325"/>
    <lineage>
        <taxon>Bacteria</taxon>
        <taxon>Pseudomonadati</taxon>
        <taxon>Pseudomonadota</taxon>
        <taxon>Gammaproteobacteria</taxon>
        <taxon>Pseudomonadales</taxon>
        <taxon>Pseudomonadaceae</taxon>
        <taxon>Pseudomonas</taxon>
    </lineage>
</organism>
<dbReference type="HOGENOM" id="CLU_3331799_0_0_6"/>
<evidence type="ECO:0000313" key="2">
    <source>
        <dbReference type="Proteomes" id="UP000006503"/>
    </source>
</evidence>